<comment type="cofactor">
    <cofactor evidence="1">
        <name>[4Fe-4S] cluster</name>
        <dbReference type="ChEBI" id="CHEBI:49883"/>
    </cofactor>
</comment>
<dbReference type="EMBL" id="DVLF01000025">
    <property type="protein sequence ID" value="HIT49525.1"/>
    <property type="molecule type" value="Genomic_DNA"/>
</dbReference>
<accession>A0A9D1GPL2</accession>
<dbReference type="Pfam" id="PF02310">
    <property type="entry name" value="B12-binding"/>
    <property type="match status" value="1"/>
</dbReference>
<comment type="caution">
    <text evidence="8">The sequence shown here is derived from an EMBL/GenBank/DDBJ whole genome shotgun (WGS) entry which is preliminary data.</text>
</comment>
<feature type="domain" description="Radical SAM core" evidence="7">
    <location>
        <begin position="161"/>
        <end position="400"/>
    </location>
</feature>
<dbReference type="Pfam" id="PF13311">
    <property type="entry name" value="DUF4080"/>
    <property type="match status" value="1"/>
</dbReference>
<dbReference type="PROSITE" id="PS51918">
    <property type="entry name" value="RADICAL_SAM"/>
    <property type="match status" value="1"/>
</dbReference>
<dbReference type="GO" id="GO:0005829">
    <property type="term" value="C:cytosol"/>
    <property type="evidence" value="ECO:0007669"/>
    <property type="project" value="TreeGrafter"/>
</dbReference>
<name>A0A9D1GPL2_9MOLU</name>
<evidence type="ECO:0000313" key="8">
    <source>
        <dbReference type="EMBL" id="HIT49525.1"/>
    </source>
</evidence>
<dbReference type="InterPro" id="IPR007197">
    <property type="entry name" value="rSAM"/>
</dbReference>
<dbReference type="PANTHER" id="PTHR43409:SF16">
    <property type="entry name" value="SLR0320 PROTEIN"/>
    <property type="match status" value="1"/>
</dbReference>
<dbReference type="InterPro" id="IPR025288">
    <property type="entry name" value="DUF4080"/>
</dbReference>
<dbReference type="PANTHER" id="PTHR43409">
    <property type="entry name" value="ANAEROBIC MAGNESIUM-PROTOPORPHYRIN IX MONOMETHYL ESTER CYCLASE-RELATED"/>
    <property type="match status" value="1"/>
</dbReference>
<dbReference type="Pfam" id="PF04055">
    <property type="entry name" value="Radical_SAM"/>
    <property type="match status" value="1"/>
</dbReference>
<dbReference type="InterPro" id="IPR006158">
    <property type="entry name" value="Cobalamin-bd"/>
</dbReference>
<sequence>MNVKTLLIGINAKYIHPNLAIRLLKKNTTYPVTIREYTIKDSVSKIVEDILRFDGDVIAFSCYIWNIEQIKEILIQLKPRHKTIVLGGPEVSYNAAFYLSNQLASFVIKNEGEEAFHQLLLYLDGKTELQNVPNLYHPMGFTFDQTVDLSTIQPAYDLLDDVSHKVIYIETSRGCPYQCGYCMASLEQTVRFFELEPIKDQLRTLIQKGAKTFKFLDRTFNIGRKRWMDLIDFIGSMAQEGLSFQFEITGDLLDDDQIDYIHQVVPKHLIRFEIGIQSTNLKSNLSVGRIQNNEKLFNNIRKIVSKDVIDLHLDLIAGLPYEDYVSFEKTFNDVIVLKPKELQLGFLKLLYGTALYNRASDYHYRFQSVAPYEIISNDFLNEQEIKEIHDVEEALEVYYNSGRFFRSIRFIIDQEESPFAFFNSLGKKMKRQSLEQTFQILDELIRMKPYYEEVHTLLIEDYLYLFKVKPKAWWSHRLDPKKRNAYLRLLSTQRRMDVPLQDLYKYSLLVELNRVFIVAIYRPEKRQIEKILKPDENSFIC</sequence>
<dbReference type="Proteomes" id="UP000886758">
    <property type="component" value="Unassembled WGS sequence"/>
</dbReference>
<evidence type="ECO:0000256" key="5">
    <source>
        <dbReference type="ARBA" id="ARBA00023014"/>
    </source>
</evidence>
<evidence type="ECO:0000259" key="6">
    <source>
        <dbReference type="PROSITE" id="PS51332"/>
    </source>
</evidence>
<gene>
    <name evidence="8" type="ORF">IAD46_00710</name>
</gene>
<dbReference type="GO" id="GO:0051536">
    <property type="term" value="F:iron-sulfur cluster binding"/>
    <property type="evidence" value="ECO:0007669"/>
    <property type="project" value="UniProtKB-KW"/>
</dbReference>
<dbReference type="GO" id="GO:0046872">
    <property type="term" value="F:metal ion binding"/>
    <property type="evidence" value="ECO:0007669"/>
    <property type="project" value="UniProtKB-KW"/>
</dbReference>
<organism evidence="8 9">
    <name type="scientific">Candidatus Pelethenecus faecipullorum</name>
    <dbReference type="NCBI Taxonomy" id="2840900"/>
    <lineage>
        <taxon>Bacteria</taxon>
        <taxon>Bacillati</taxon>
        <taxon>Mycoplasmatota</taxon>
        <taxon>Mollicutes</taxon>
        <taxon>Candidatus Pelethenecus</taxon>
    </lineage>
</organism>
<keyword evidence="5" id="KW-0411">Iron-sulfur</keyword>
<evidence type="ECO:0000256" key="1">
    <source>
        <dbReference type="ARBA" id="ARBA00001966"/>
    </source>
</evidence>
<dbReference type="InterPro" id="IPR058240">
    <property type="entry name" value="rSAM_sf"/>
</dbReference>
<dbReference type="PROSITE" id="PS51332">
    <property type="entry name" value="B12_BINDING"/>
    <property type="match status" value="1"/>
</dbReference>
<feature type="domain" description="B12-binding" evidence="6">
    <location>
        <begin position="3"/>
        <end position="130"/>
    </location>
</feature>
<dbReference type="GO" id="GO:0031419">
    <property type="term" value="F:cobalamin binding"/>
    <property type="evidence" value="ECO:0007669"/>
    <property type="project" value="InterPro"/>
</dbReference>
<dbReference type="SMART" id="SM00729">
    <property type="entry name" value="Elp3"/>
    <property type="match status" value="1"/>
</dbReference>
<dbReference type="InterPro" id="IPR006638">
    <property type="entry name" value="Elp3/MiaA/NifB-like_rSAM"/>
</dbReference>
<keyword evidence="3" id="KW-0479">Metal-binding</keyword>
<keyword evidence="4" id="KW-0408">Iron</keyword>
<evidence type="ECO:0000256" key="3">
    <source>
        <dbReference type="ARBA" id="ARBA00022723"/>
    </source>
</evidence>
<dbReference type="Gene3D" id="3.80.30.20">
    <property type="entry name" value="tm_1862 like domain"/>
    <property type="match status" value="1"/>
</dbReference>
<keyword evidence="2" id="KW-0949">S-adenosyl-L-methionine</keyword>
<evidence type="ECO:0000313" key="9">
    <source>
        <dbReference type="Proteomes" id="UP000886758"/>
    </source>
</evidence>
<dbReference type="InterPro" id="IPR051198">
    <property type="entry name" value="BchE-like"/>
</dbReference>
<dbReference type="InterPro" id="IPR023404">
    <property type="entry name" value="rSAM_horseshoe"/>
</dbReference>
<protein>
    <submittedName>
        <fullName evidence="8">B12-binding domain-containing radical SAM protein</fullName>
    </submittedName>
</protein>
<proteinExistence type="predicted"/>
<dbReference type="SFLD" id="SFLDG01082">
    <property type="entry name" value="B12-binding_domain_containing"/>
    <property type="match status" value="1"/>
</dbReference>
<evidence type="ECO:0000259" key="7">
    <source>
        <dbReference type="PROSITE" id="PS51918"/>
    </source>
</evidence>
<reference evidence="8" key="1">
    <citation type="submission" date="2020-10" db="EMBL/GenBank/DDBJ databases">
        <authorList>
            <person name="Gilroy R."/>
        </authorList>
    </citation>
    <scope>NUCLEOTIDE SEQUENCE</scope>
    <source>
        <strain evidence="8">ChiW17-6978</strain>
    </source>
</reference>
<reference evidence="8" key="2">
    <citation type="journal article" date="2021" name="PeerJ">
        <title>Extensive microbial diversity within the chicken gut microbiome revealed by metagenomics and culture.</title>
        <authorList>
            <person name="Gilroy R."/>
            <person name="Ravi A."/>
            <person name="Getino M."/>
            <person name="Pursley I."/>
            <person name="Horton D.L."/>
            <person name="Alikhan N.F."/>
            <person name="Baker D."/>
            <person name="Gharbi K."/>
            <person name="Hall N."/>
            <person name="Watson M."/>
            <person name="Adriaenssens E.M."/>
            <person name="Foster-Nyarko E."/>
            <person name="Jarju S."/>
            <person name="Secka A."/>
            <person name="Antonio M."/>
            <person name="Oren A."/>
            <person name="Chaudhuri R.R."/>
            <person name="La Ragione R."/>
            <person name="Hildebrand F."/>
            <person name="Pallen M.J."/>
        </authorList>
    </citation>
    <scope>NUCLEOTIDE SEQUENCE</scope>
    <source>
        <strain evidence="8">ChiW17-6978</strain>
    </source>
</reference>
<dbReference type="GO" id="GO:0003824">
    <property type="term" value="F:catalytic activity"/>
    <property type="evidence" value="ECO:0007669"/>
    <property type="project" value="InterPro"/>
</dbReference>
<dbReference type="AlphaFoldDB" id="A0A9D1GPL2"/>
<evidence type="ECO:0000256" key="4">
    <source>
        <dbReference type="ARBA" id="ARBA00023004"/>
    </source>
</evidence>
<dbReference type="Gene3D" id="3.40.50.280">
    <property type="entry name" value="Cobalamin-binding domain"/>
    <property type="match status" value="1"/>
</dbReference>
<dbReference type="SFLD" id="SFLDS00029">
    <property type="entry name" value="Radical_SAM"/>
    <property type="match status" value="1"/>
</dbReference>
<dbReference type="SUPFAM" id="SSF102114">
    <property type="entry name" value="Radical SAM enzymes"/>
    <property type="match status" value="1"/>
</dbReference>
<evidence type="ECO:0000256" key="2">
    <source>
        <dbReference type="ARBA" id="ARBA00022691"/>
    </source>
</evidence>